<name>A0A914EK60_9BILA</name>
<keyword evidence="1" id="KW-1133">Transmembrane helix</keyword>
<evidence type="ECO:0000256" key="1">
    <source>
        <dbReference type="SAM" id="Phobius"/>
    </source>
</evidence>
<keyword evidence="1" id="KW-0812">Transmembrane</keyword>
<reference evidence="3" key="1">
    <citation type="submission" date="2022-11" db="UniProtKB">
        <authorList>
            <consortium name="WormBaseParasite"/>
        </authorList>
    </citation>
    <scope>IDENTIFICATION</scope>
</reference>
<proteinExistence type="predicted"/>
<sequence>MYLLVAFLICPLFGVVFITYFSIPYTSVIEHLLLGLVSFHGLLDSISIIFFIRAYREYVVSFFLKLIGRKLSNTQLAHTPNIMFVKNDVFLQAPVQSTNLHNYVNINFK</sequence>
<dbReference type="WBParaSite" id="ACRNAN_scaffold850.g8399.t1">
    <property type="protein sequence ID" value="ACRNAN_scaffold850.g8399.t1"/>
    <property type="gene ID" value="ACRNAN_scaffold850.g8399"/>
</dbReference>
<keyword evidence="2" id="KW-1185">Reference proteome</keyword>
<dbReference type="AlphaFoldDB" id="A0A914EK60"/>
<organism evidence="2 3">
    <name type="scientific">Acrobeloides nanus</name>
    <dbReference type="NCBI Taxonomy" id="290746"/>
    <lineage>
        <taxon>Eukaryota</taxon>
        <taxon>Metazoa</taxon>
        <taxon>Ecdysozoa</taxon>
        <taxon>Nematoda</taxon>
        <taxon>Chromadorea</taxon>
        <taxon>Rhabditida</taxon>
        <taxon>Tylenchina</taxon>
        <taxon>Cephalobomorpha</taxon>
        <taxon>Cephaloboidea</taxon>
        <taxon>Cephalobidae</taxon>
        <taxon>Acrobeloides</taxon>
    </lineage>
</organism>
<evidence type="ECO:0000313" key="3">
    <source>
        <dbReference type="WBParaSite" id="ACRNAN_scaffold850.g8399.t1"/>
    </source>
</evidence>
<protein>
    <submittedName>
        <fullName evidence="3">Uncharacterized protein</fullName>
    </submittedName>
</protein>
<dbReference type="Proteomes" id="UP000887540">
    <property type="component" value="Unplaced"/>
</dbReference>
<feature type="transmembrane region" description="Helical" evidence="1">
    <location>
        <begin position="33"/>
        <end position="55"/>
    </location>
</feature>
<keyword evidence="1" id="KW-0472">Membrane</keyword>
<dbReference type="InterPro" id="IPR019422">
    <property type="entry name" value="7TM_GPCR_serpentine_rcpt_Srh"/>
</dbReference>
<evidence type="ECO:0000313" key="2">
    <source>
        <dbReference type="Proteomes" id="UP000887540"/>
    </source>
</evidence>
<dbReference type="Pfam" id="PF10318">
    <property type="entry name" value="7TM_GPCR_Srh"/>
    <property type="match status" value="1"/>
</dbReference>
<accession>A0A914EK60</accession>